<dbReference type="RefSeq" id="WP_068997608.1">
    <property type="nucleotide sequence ID" value="NZ_MDTQ01000001.1"/>
</dbReference>
<evidence type="ECO:0000313" key="2">
    <source>
        <dbReference type="EMBL" id="ODC03192.1"/>
    </source>
</evidence>
<dbReference type="Proteomes" id="UP000094291">
    <property type="component" value="Unassembled WGS sequence"/>
</dbReference>
<accession>A0A1E2V8K0</accession>
<proteinExistence type="predicted"/>
<comment type="caution">
    <text evidence="2">The sequence shown here is derived from an EMBL/GenBank/DDBJ whole genome shotgun (WGS) entry which is preliminary data.</text>
</comment>
<dbReference type="STRING" id="197479.BFW38_06180"/>
<organism evidence="2 3">
    <name type="scientific">Terasakiispira papahanaumokuakeensis</name>
    <dbReference type="NCBI Taxonomy" id="197479"/>
    <lineage>
        <taxon>Bacteria</taxon>
        <taxon>Pseudomonadati</taxon>
        <taxon>Pseudomonadota</taxon>
        <taxon>Gammaproteobacteria</taxon>
        <taxon>Oceanospirillales</taxon>
        <taxon>Terasakiispira</taxon>
    </lineage>
</organism>
<dbReference type="EMBL" id="MDTQ01000001">
    <property type="protein sequence ID" value="ODC03192.1"/>
    <property type="molecule type" value="Genomic_DNA"/>
</dbReference>
<name>A0A1E2V8K0_9GAMM</name>
<feature type="compositionally biased region" description="Low complexity" evidence="1">
    <location>
        <begin position="53"/>
        <end position="79"/>
    </location>
</feature>
<protein>
    <submittedName>
        <fullName evidence="2">Uncharacterized protein</fullName>
    </submittedName>
</protein>
<reference evidence="2 3" key="1">
    <citation type="submission" date="2016-08" db="EMBL/GenBank/DDBJ databases">
        <authorList>
            <person name="Seilhamer J.J."/>
        </authorList>
    </citation>
    <scope>NUCLEOTIDE SEQUENCE [LARGE SCALE GENOMIC DNA]</scope>
    <source>
        <strain evidence="2 3">PH27A</strain>
    </source>
</reference>
<keyword evidence="3" id="KW-1185">Reference proteome</keyword>
<dbReference type="AlphaFoldDB" id="A0A1E2V8K0"/>
<feature type="region of interest" description="Disordered" evidence="1">
    <location>
        <begin position="40"/>
        <end position="88"/>
    </location>
</feature>
<gene>
    <name evidence="2" type="ORF">BFW38_06180</name>
</gene>
<sequence>MAETTKAKINVKEGTIELEGSESFVRGYLDEFKELLKSPSKVDISPSQDVEPKAPAAKKAPANKSTTTKSSTSKRSAPKVSMERFSIHSDGETPSLEAYIEDKKPGTGNGNIIAVIGHYITELLGEDSFSEGQIEYAYKMLKIKRPSHLRQIMINEKNKRDLFEPNAEDNTKWHLTRAGEIFVSDMLPES</sequence>
<dbReference type="OrthoDB" id="7062872at2"/>
<evidence type="ECO:0000313" key="3">
    <source>
        <dbReference type="Proteomes" id="UP000094291"/>
    </source>
</evidence>
<evidence type="ECO:0000256" key="1">
    <source>
        <dbReference type="SAM" id="MobiDB-lite"/>
    </source>
</evidence>